<evidence type="ECO:0000256" key="3">
    <source>
        <dbReference type="ARBA" id="ARBA00022448"/>
    </source>
</evidence>
<keyword evidence="8" id="KW-0472">Membrane</keyword>
<dbReference type="PANTHER" id="PTHR11693:SF22">
    <property type="entry name" value="ATP SYNTHASE SUBUNIT GAMMA, MITOCHONDRIAL"/>
    <property type="match status" value="1"/>
</dbReference>
<keyword evidence="5" id="KW-0999">Mitochondrion inner membrane</keyword>
<keyword evidence="7" id="KW-0496">Mitochondrion</keyword>
<keyword evidence="4 11" id="KW-0375">Hydrogen ion transport</keyword>
<evidence type="ECO:0000256" key="11">
    <source>
        <dbReference type="RuleBase" id="RU004001"/>
    </source>
</evidence>
<proteinExistence type="inferred from homology"/>
<evidence type="ECO:0000256" key="4">
    <source>
        <dbReference type="ARBA" id="ARBA00022781"/>
    </source>
</evidence>
<dbReference type="Gene3D" id="3.40.1380.10">
    <property type="match status" value="1"/>
</dbReference>
<evidence type="ECO:0000256" key="9">
    <source>
        <dbReference type="ARBA" id="ARBA00023196"/>
    </source>
</evidence>
<dbReference type="Proteomes" id="UP000179920">
    <property type="component" value="Chromosome V"/>
</dbReference>
<organism evidence="12 14">
    <name type="scientific">Ustilago bromivora</name>
    <dbReference type="NCBI Taxonomy" id="307758"/>
    <lineage>
        <taxon>Eukaryota</taxon>
        <taxon>Fungi</taxon>
        <taxon>Dikarya</taxon>
        <taxon>Basidiomycota</taxon>
        <taxon>Ustilaginomycotina</taxon>
        <taxon>Ustilaginomycetes</taxon>
        <taxon>Ustilaginales</taxon>
        <taxon>Ustilaginaceae</taxon>
        <taxon>Ustilago</taxon>
    </lineage>
</organism>
<evidence type="ECO:0000256" key="2">
    <source>
        <dbReference type="ARBA" id="ARBA00007681"/>
    </source>
</evidence>
<comment type="subunit">
    <text evidence="11">F-type ATPases have 2 components, CF(1) - the catalytic core - and CF(0) - the membrane proton channel. CF(1) and CF(0) have multiple subunits.</text>
</comment>
<reference evidence="14" key="2">
    <citation type="submission" date="2016-04" db="EMBL/GenBank/DDBJ databases">
        <authorList>
            <person name="Guldener U."/>
            <person name="Guldener U."/>
        </authorList>
    </citation>
    <scope>NUCLEOTIDE SEQUENCE [LARGE SCALE GENOMIC DNA]</scope>
    <source>
        <strain evidence="14">UB2112</strain>
    </source>
</reference>
<dbReference type="NCBIfam" id="TIGR01146">
    <property type="entry name" value="ATPsyn_F1gamma"/>
    <property type="match status" value="1"/>
</dbReference>
<evidence type="ECO:0000313" key="15">
    <source>
        <dbReference type="Proteomes" id="UP000658997"/>
    </source>
</evidence>
<dbReference type="EMBL" id="ULHB01000286">
    <property type="protein sequence ID" value="SYW86273.1"/>
    <property type="molecule type" value="Genomic_DNA"/>
</dbReference>
<evidence type="ECO:0000256" key="7">
    <source>
        <dbReference type="ARBA" id="ARBA00023128"/>
    </source>
</evidence>
<keyword evidence="15" id="KW-1185">Reference proteome</keyword>
<evidence type="ECO:0000256" key="8">
    <source>
        <dbReference type="ARBA" id="ARBA00023136"/>
    </source>
</evidence>
<evidence type="ECO:0000313" key="12">
    <source>
        <dbReference type="EMBL" id="SAM81824.1"/>
    </source>
</evidence>
<protein>
    <recommendedName>
        <fullName evidence="11">ATP synthase subunit gamma</fullName>
    </recommendedName>
</protein>
<evidence type="ECO:0000256" key="10">
    <source>
        <dbReference type="ARBA" id="ARBA00023310"/>
    </source>
</evidence>
<dbReference type="GO" id="GO:0045259">
    <property type="term" value="C:proton-transporting ATP synthase complex"/>
    <property type="evidence" value="ECO:0007669"/>
    <property type="project" value="UniProtKB-KW"/>
</dbReference>
<dbReference type="EMBL" id="LT558121">
    <property type="protein sequence ID" value="SAM81824.1"/>
    <property type="molecule type" value="Genomic_DNA"/>
</dbReference>
<dbReference type="FunFam" id="3.40.1380.10:FF:000003">
    <property type="entry name" value="ATP synthase subunit gamma"/>
    <property type="match status" value="1"/>
</dbReference>
<dbReference type="CDD" id="cd12151">
    <property type="entry name" value="F1-ATPase_gamma"/>
    <property type="match status" value="1"/>
</dbReference>
<dbReference type="Pfam" id="PF00231">
    <property type="entry name" value="ATP-synt"/>
    <property type="match status" value="1"/>
</dbReference>
<dbReference type="PRINTS" id="PR00126">
    <property type="entry name" value="ATPASEGAMMA"/>
</dbReference>
<evidence type="ECO:0000256" key="5">
    <source>
        <dbReference type="ARBA" id="ARBA00022792"/>
    </source>
</evidence>
<dbReference type="GO" id="GO:0046933">
    <property type="term" value="F:proton-transporting ATP synthase activity, rotational mechanism"/>
    <property type="evidence" value="ECO:0007669"/>
    <property type="project" value="InterPro"/>
</dbReference>
<dbReference type="PIRSF" id="PIRSF039089">
    <property type="entry name" value="ATP_synthase_gamma"/>
    <property type="match status" value="1"/>
</dbReference>
<dbReference type="Gene3D" id="1.10.287.80">
    <property type="entry name" value="ATP synthase, gamma subunit, helix hairpin domain"/>
    <property type="match status" value="1"/>
</dbReference>
<comment type="subcellular location">
    <subcellularLocation>
        <location evidence="1">Mitochondrion inner membrane</location>
        <topology evidence="1">Peripheral membrane protein</topology>
    </subcellularLocation>
</comment>
<comment type="similarity">
    <text evidence="2 11">Belongs to the ATPase gamma chain family.</text>
</comment>
<name>A0A1K0G313_9BASI</name>
<keyword evidence="9 11" id="KW-0139">CF(1)</keyword>
<sequence>MAMLPRAARPAMAALNSAARAGFHSSAAQAAPLREIEQRVKSVRNIEKITKSMKMIASTKLSKAQRAMAAAKAYGQANNEIFTNSETVAPEGGRQLFVVVSSDKGLCGGIHSSVTKRTKAEFKKLGEKLGEDASQAPAVVVLGEKSKAQLGRALPTNLALSFNQIGKDVPTFADATAIADQIIKSGIKFDKVNLIYNKYVSALSFESDVLEVFSEDALRNAPQFKLYEQEDDVTRDLAEFAFANAIYAALVEGHASEINSRRNAMDNASKNAGDMISSLNMLYNRGRQASITNDLVDIITGASAL</sequence>
<dbReference type="GO" id="GO:0005743">
    <property type="term" value="C:mitochondrial inner membrane"/>
    <property type="evidence" value="ECO:0007669"/>
    <property type="project" value="UniProtKB-SubCell"/>
</dbReference>
<dbReference type="AlphaFoldDB" id="A0A1K0G313"/>
<keyword evidence="3 11" id="KW-0813">Transport</keyword>
<evidence type="ECO:0000256" key="1">
    <source>
        <dbReference type="ARBA" id="ARBA00004637"/>
    </source>
</evidence>
<dbReference type="Proteomes" id="UP000658997">
    <property type="component" value="Unassembled WGS sequence"/>
</dbReference>
<dbReference type="OrthoDB" id="239812at2759"/>
<gene>
    <name evidence="13" type="ORF">UBRO2_05993</name>
    <name evidence="12" type="ORF">UBRO_03025</name>
</gene>
<reference evidence="12" key="1">
    <citation type="submission" date="2016-04" db="EMBL/GenBank/DDBJ databases">
        <authorList>
            <person name="Evans L.H."/>
            <person name="Alamgir A."/>
            <person name="Owens N."/>
            <person name="Weber N.D."/>
            <person name="Virtaneva K."/>
            <person name="Barbian K."/>
            <person name="Babar A."/>
            <person name="Rosenke K."/>
        </authorList>
    </citation>
    <scope>NUCLEOTIDE SEQUENCE</scope>
    <source>
        <strain evidence="12">UB2112</strain>
    </source>
</reference>
<evidence type="ECO:0000313" key="13">
    <source>
        <dbReference type="EMBL" id="SYW86273.1"/>
    </source>
</evidence>
<evidence type="ECO:0000313" key="14">
    <source>
        <dbReference type="Proteomes" id="UP000179920"/>
    </source>
</evidence>
<dbReference type="PANTHER" id="PTHR11693">
    <property type="entry name" value="ATP SYNTHASE GAMMA CHAIN"/>
    <property type="match status" value="1"/>
</dbReference>
<keyword evidence="10 11" id="KW-0066">ATP synthesis</keyword>
<dbReference type="InterPro" id="IPR035968">
    <property type="entry name" value="ATP_synth_F1_ATPase_gsu"/>
</dbReference>
<evidence type="ECO:0000256" key="6">
    <source>
        <dbReference type="ARBA" id="ARBA00023065"/>
    </source>
</evidence>
<reference evidence="13" key="3">
    <citation type="submission" date="2018-08" db="EMBL/GenBank/DDBJ databases">
        <authorList>
            <person name="Guldener U."/>
        </authorList>
    </citation>
    <scope>NUCLEOTIDE SEQUENCE</scope>
    <source>
        <strain evidence="13">UB2</strain>
    </source>
</reference>
<accession>A0A1K0G313</accession>
<dbReference type="SUPFAM" id="SSF52943">
    <property type="entry name" value="ATP synthase (F1-ATPase), gamma subunit"/>
    <property type="match status" value="1"/>
</dbReference>
<dbReference type="InterPro" id="IPR000131">
    <property type="entry name" value="ATP_synth_F1_gsu"/>
</dbReference>
<keyword evidence="6 11" id="KW-0406">Ion transport</keyword>